<evidence type="ECO:0000313" key="3">
    <source>
        <dbReference type="Proteomes" id="UP001207930"/>
    </source>
</evidence>
<dbReference type="InterPro" id="IPR054209">
    <property type="entry name" value="DUF6916"/>
</dbReference>
<gene>
    <name evidence="2" type="ORF">OKA04_16270</name>
</gene>
<keyword evidence="3" id="KW-1185">Reference proteome</keyword>
<sequence>MTLHARPRLADFEARLEQAFTATTPEGASAGEWMLAGCEALPVPDLPQLAGQDCYSLTFRCEAGLVQGLYQLVAADGFVVAFFAVPVAAGRMHVTVN</sequence>
<evidence type="ECO:0000313" key="2">
    <source>
        <dbReference type="EMBL" id="MCW1886294.1"/>
    </source>
</evidence>
<dbReference type="RefSeq" id="WP_264502251.1">
    <property type="nucleotide sequence ID" value="NZ_JAPDDS010000009.1"/>
</dbReference>
<accession>A0ABT3FSV8</accession>
<feature type="domain" description="DUF6916" evidence="1">
    <location>
        <begin position="8"/>
        <end position="90"/>
    </location>
</feature>
<reference evidence="2 3" key="1">
    <citation type="submission" date="2022-10" db="EMBL/GenBank/DDBJ databases">
        <title>Luteolibacter flavescens strain MCCC 1K03193, whole genome shotgun sequencing project.</title>
        <authorList>
            <person name="Zhao G."/>
            <person name="Shen L."/>
        </authorList>
    </citation>
    <scope>NUCLEOTIDE SEQUENCE [LARGE SCALE GENOMIC DNA]</scope>
    <source>
        <strain evidence="2 3">MCCC 1K03193</strain>
    </source>
</reference>
<dbReference type="Proteomes" id="UP001207930">
    <property type="component" value="Unassembled WGS sequence"/>
</dbReference>
<comment type="caution">
    <text evidence="2">The sequence shown here is derived from an EMBL/GenBank/DDBJ whole genome shotgun (WGS) entry which is preliminary data.</text>
</comment>
<evidence type="ECO:0000259" key="1">
    <source>
        <dbReference type="Pfam" id="PF21880"/>
    </source>
</evidence>
<name>A0ABT3FSV8_9BACT</name>
<proteinExistence type="predicted"/>
<dbReference type="Pfam" id="PF21880">
    <property type="entry name" value="DUF6916"/>
    <property type="match status" value="1"/>
</dbReference>
<organism evidence="2 3">
    <name type="scientific">Luteolibacter flavescens</name>
    <dbReference type="NCBI Taxonomy" id="1859460"/>
    <lineage>
        <taxon>Bacteria</taxon>
        <taxon>Pseudomonadati</taxon>
        <taxon>Verrucomicrobiota</taxon>
        <taxon>Verrucomicrobiia</taxon>
        <taxon>Verrucomicrobiales</taxon>
        <taxon>Verrucomicrobiaceae</taxon>
        <taxon>Luteolibacter</taxon>
    </lineage>
</organism>
<protein>
    <recommendedName>
        <fullName evidence="1">DUF6916 domain-containing protein</fullName>
    </recommendedName>
</protein>
<dbReference type="EMBL" id="JAPDDS010000009">
    <property type="protein sequence ID" value="MCW1886294.1"/>
    <property type="molecule type" value="Genomic_DNA"/>
</dbReference>